<dbReference type="PATRIC" id="fig|520762.4.peg.1385"/>
<dbReference type="InterPro" id="IPR003439">
    <property type="entry name" value="ABC_transporter-like_ATP-bd"/>
</dbReference>
<feature type="domain" description="ABC transporter" evidence="5">
    <location>
        <begin position="5"/>
        <end position="246"/>
    </location>
</feature>
<dbReference type="SMART" id="SM00382">
    <property type="entry name" value="AAA"/>
    <property type="match status" value="1"/>
</dbReference>
<protein>
    <submittedName>
        <fullName evidence="6">Teichoic acids export ATP-binding protein TagH</fullName>
        <ecNumber evidence="6">3.6.3.40</ecNumber>
    </submittedName>
</protein>
<dbReference type="AlphaFoldDB" id="A0A140L6W0"/>
<comment type="similarity">
    <text evidence="1">Belongs to the ABC transporter superfamily.</text>
</comment>
<dbReference type="InterPro" id="IPR029439">
    <property type="entry name" value="Wzt_C"/>
</dbReference>
<gene>
    <name evidence="6" type="primary">tagH</name>
    <name evidence="6" type="ORF">AN619_12420</name>
</gene>
<keyword evidence="3" id="KW-0547">Nucleotide-binding</keyword>
<comment type="caution">
    <text evidence="6">The sequence shown here is derived from an EMBL/GenBank/DDBJ whole genome shotgun (WGS) entry which is preliminary data.</text>
</comment>
<dbReference type="InterPro" id="IPR027417">
    <property type="entry name" value="P-loop_NTPase"/>
</dbReference>
<sequence length="413" mass="46849">MEYVIQVNDVSKMFKIYEKPIDRLKELLWFNKKQYHHNFWALKGVSFGIQRGKTVGIIGRNGSGKSTLLQIICGILPPTSGEIIVNGKISSILELGTAFNPEFTGRQNVILYCSLMGLNNTQIEKKMIEIEKFAEIGEFIDQPVKTYSSGMYVRLAFAAAINVEPDIFIVDEALAVGDIAFQRKCYRKFEEFKKQGTTIILVTHDMGAIKQYTDYAILMNNGRVHAIGDPNTIVNQYTNLMAAENNEISVKNRDTETTSEYRYGSGEGEIFEYGFYNKENKKVDIIHSAEKCFIKYKVKFDKDIKQPIYAATIKTKSGLEVYGNNTYYLQKPFESVKKGDVKEVTFTINCLNLGVGDYFISLGVVELRGSTIIPIDRRYDLIKFKILPIDKSFGLTNLGMTIDVKQVRGEDID</sequence>
<reference evidence="6 7" key="1">
    <citation type="submission" date="2015-12" db="EMBL/GenBank/DDBJ databases">
        <title>Draft genome sequence of the thermoanaerobe Thermotalea metallivorans, an isolate from the runoff channel of the Great Artesian Basin, Australia.</title>
        <authorList>
            <person name="Patel B.K."/>
        </authorList>
    </citation>
    <scope>NUCLEOTIDE SEQUENCE [LARGE SCALE GENOMIC DNA]</scope>
    <source>
        <strain evidence="6 7">B2-1</strain>
    </source>
</reference>
<dbReference type="GO" id="GO:0016020">
    <property type="term" value="C:membrane"/>
    <property type="evidence" value="ECO:0007669"/>
    <property type="project" value="InterPro"/>
</dbReference>
<evidence type="ECO:0000256" key="3">
    <source>
        <dbReference type="ARBA" id="ARBA00022741"/>
    </source>
</evidence>
<dbReference type="GO" id="GO:0140359">
    <property type="term" value="F:ABC-type transporter activity"/>
    <property type="evidence" value="ECO:0007669"/>
    <property type="project" value="InterPro"/>
</dbReference>
<keyword evidence="4 6" id="KW-0067">ATP-binding</keyword>
<dbReference type="Gene3D" id="3.40.50.300">
    <property type="entry name" value="P-loop containing nucleotide triphosphate hydrolases"/>
    <property type="match status" value="1"/>
</dbReference>
<dbReference type="InterPro" id="IPR050683">
    <property type="entry name" value="Bact_Polysacc_Export_ATP-bd"/>
</dbReference>
<dbReference type="SUPFAM" id="SSF52540">
    <property type="entry name" value="P-loop containing nucleoside triphosphate hydrolases"/>
    <property type="match status" value="1"/>
</dbReference>
<dbReference type="PROSITE" id="PS50893">
    <property type="entry name" value="ABC_TRANSPORTER_2"/>
    <property type="match status" value="1"/>
</dbReference>
<dbReference type="CDD" id="cd03220">
    <property type="entry name" value="ABC_KpsT_Wzt"/>
    <property type="match status" value="1"/>
</dbReference>
<accession>A0A140L6W0</accession>
<dbReference type="CDD" id="cd10147">
    <property type="entry name" value="Wzt_C-like"/>
    <property type="match status" value="1"/>
</dbReference>
<dbReference type="PANTHER" id="PTHR46743:SF2">
    <property type="entry name" value="TEICHOIC ACIDS EXPORT ATP-BINDING PROTEIN TAGH"/>
    <property type="match status" value="1"/>
</dbReference>
<evidence type="ECO:0000256" key="2">
    <source>
        <dbReference type="ARBA" id="ARBA00022448"/>
    </source>
</evidence>
<dbReference type="Gene3D" id="2.70.50.60">
    <property type="entry name" value="abc- transporter (atp binding component) like domain"/>
    <property type="match status" value="1"/>
</dbReference>
<dbReference type="RefSeq" id="WP_068555813.1">
    <property type="nucleotide sequence ID" value="NZ_LOEE01000028.1"/>
</dbReference>
<evidence type="ECO:0000313" key="7">
    <source>
        <dbReference type="Proteomes" id="UP000070456"/>
    </source>
</evidence>
<dbReference type="STRING" id="520762.AN619_12420"/>
<dbReference type="InterPro" id="IPR003593">
    <property type="entry name" value="AAA+_ATPase"/>
</dbReference>
<dbReference type="GO" id="GO:0005524">
    <property type="term" value="F:ATP binding"/>
    <property type="evidence" value="ECO:0007669"/>
    <property type="project" value="UniProtKB-KW"/>
</dbReference>
<dbReference type="InterPro" id="IPR015860">
    <property type="entry name" value="ABC_transpr_TagH-like"/>
</dbReference>
<dbReference type="EC" id="3.6.3.40" evidence="6"/>
<dbReference type="GO" id="GO:0016887">
    <property type="term" value="F:ATP hydrolysis activity"/>
    <property type="evidence" value="ECO:0007669"/>
    <property type="project" value="InterPro"/>
</dbReference>
<dbReference type="EMBL" id="LOEE01000028">
    <property type="protein sequence ID" value="KXG76285.1"/>
    <property type="molecule type" value="Genomic_DNA"/>
</dbReference>
<dbReference type="Pfam" id="PF14524">
    <property type="entry name" value="Wzt_C"/>
    <property type="match status" value="1"/>
</dbReference>
<name>A0A140L6W0_9FIRM</name>
<keyword evidence="2" id="KW-0813">Transport</keyword>
<dbReference type="Pfam" id="PF00005">
    <property type="entry name" value="ABC_tran"/>
    <property type="match status" value="1"/>
</dbReference>
<evidence type="ECO:0000313" key="6">
    <source>
        <dbReference type="EMBL" id="KXG76285.1"/>
    </source>
</evidence>
<dbReference type="Proteomes" id="UP000070456">
    <property type="component" value="Unassembled WGS sequence"/>
</dbReference>
<proteinExistence type="inferred from homology"/>
<evidence type="ECO:0000256" key="4">
    <source>
        <dbReference type="ARBA" id="ARBA00022840"/>
    </source>
</evidence>
<organism evidence="6 7">
    <name type="scientific">Thermotalea metallivorans</name>
    <dbReference type="NCBI Taxonomy" id="520762"/>
    <lineage>
        <taxon>Bacteria</taxon>
        <taxon>Bacillati</taxon>
        <taxon>Bacillota</taxon>
        <taxon>Clostridia</taxon>
        <taxon>Peptostreptococcales</taxon>
        <taxon>Thermotaleaceae</taxon>
        <taxon>Thermotalea</taxon>
    </lineage>
</organism>
<evidence type="ECO:0000256" key="1">
    <source>
        <dbReference type="ARBA" id="ARBA00005417"/>
    </source>
</evidence>
<keyword evidence="7" id="KW-1185">Reference proteome</keyword>
<keyword evidence="6" id="KW-0378">Hydrolase</keyword>
<evidence type="ECO:0000259" key="5">
    <source>
        <dbReference type="PROSITE" id="PS50893"/>
    </source>
</evidence>
<dbReference type="PANTHER" id="PTHR46743">
    <property type="entry name" value="TEICHOIC ACIDS EXPORT ATP-BINDING PROTEIN TAGH"/>
    <property type="match status" value="1"/>
</dbReference>